<dbReference type="InterPro" id="IPR011032">
    <property type="entry name" value="GroES-like_sf"/>
</dbReference>
<evidence type="ECO:0000259" key="1">
    <source>
        <dbReference type="SMART" id="SM00829"/>
    </source>
</evidence>
<dbReference type="InterPro" id="IPR020843">
    <property type="entry name" value="ER"/>
</dbReference>
<protein>
    <submittedName>
        <fullName evidence="2">Zinc-type alcohol dehydrogenase-like protein</fullName>
    </submittedName>
</protein>
<reference evidence="2 3" key="1">
    <citation type="journal article" date="2016" name="Nat. Commun.">
        <title>Ectomycorrhizal ecology is imprinted in the genome of the dominant symbiotic fungus Cenococcum geophilum.</title>
        <authorList>
            <consortium name="DOE Joint Genome Institute"/>
            <person name="Peter M."/>
            <person name="Kohler A."/>
            <person name="Ohm R.A."/>
            <person name="Kuo A."/>
            <person name="Krutzmann J."/>
            <person name="Morin E."/>
            <person name="Arend M."/>
            <person name="Barry K.W."/>
            <person name="Binder M."/>
            <person name="Choi C."/>
            <person name="Clum A."/>
            <person name="Copeland A."/>
            <person name="Grisel N."/>
            <person name="Haridas S."/>
            <person name="Kipfer T."/>
            <person name="LaButti K."/>
            <person name="Lindquist E."/>
            <person name="Lipzen A."/>
            <person name="Maire R."/>
            <person name="Meier B."/>
            <person name="Mihaltcheva S."/>
            <person name="Molinier V."/>
            <person name="Murat C."/>
            <person name="Poggeler S."/>
            <person name="Quandt C.A."/>
            <person name="Sperisen C."/>
            <person name="Tritt A."/>
            <person name="Tisserant E."/>
            <person name="Crous P.W."/>
            <person name="Henrissat B."/>
            <person name="Nehls U."/>
            <person name="Egli S."/>
            <person name="Spatafora J.W."/>
            <person name="Grigoriev I.V."/>
            <person name="Martin F.M."/>
        </authorList>
    </citation>
    <scope>NUCLEOTIDE SEQUENCE [LARGE SCALE GENOMIC DNA]</scope>
    <source>
        <strain evidence="2 3">CBS 459.81</strain>
    </source>
</reference>
<organism evidence="2 3">
    <name type="scientific">Lepidopterella palustris CBS 459.81</name>
    <dbReference type="NCBI Taxonomy" id="1314670"/>
    <lineage>
        <taxon>Eukaryota</taxon>
        <taxon>Fungi</taxon>
        <taxon>Dikarya</taxon>
        <taxon>Ascomycota</taxon>
        <taxon>Pezizomycotina</taxon>
        <taxon>Dothideomycetes</taxon>
        <taxon>Pleosporomycetidae</taxon>
        <taxon>Mytilinidiales</taxon>
        <taxon>Argynnaceae</taxon>
        <taxon>Lepidopterella</taxon>
    </lineage>
</organism>
<dbReference type="Pfam" id="PF08240">
    <property type="entry name" value="ADH_N"/>
    <property type="match status" value="1"/>
</dbReference>
<proteinExistence type="predicted"/>
<keyword evidence="3" id="KW-1185">Reference proteome</keyword>
<evidence type="ECO:0000313" key="3">
    <source>
        <dbReference type="Proteomes" id="UP000250266"/>
    </source>
</evidence>
<dbReference type="SUPFAM" id="SSF51735">
    <property type="entry name" value="NAD(P)-binding Rossmann-fold domains"/>
    <property type="match status" value="1"/>
</dbReference>
<gene>
    <name evidence="2" type="ORF">K432DRAFT_430652</name>
</gene>
<evidence type="ECO:0000313" key="2">
    <source>
        <dbReference type="EMBL" id="OCK73314.1"/>
    </source>
</evidence>
<dbReference type="InterPro" id="IPR052711">
    <property type="entry name" value="Zinc_ADH-like"/>
</dbReference>
<dbReference type="InterPro" id="IPR036291">
    <property type="entry name" value="NAD(P)-bd_dom_sf"/>
</dbReference>
<dbReference type="SMART" id="SM00829">
    <property type="entry name" value="PKS_ER"/>
    <property type="match status" value="1"/>
</dbReference>
<accession>A0A8E2DX98</accession>
<dbReference type="OrthoDB" id="3509362at2759"/>
<sequence>MSTNRAWTIPPPSTTTSTHPNLIALTQTTLPVPTPGPHQILIRLSAASLNARDLLIIAHSPAYIIRASPYLVPCSDGSGTITAVGTSSRWQPGDRVLLHPNTWFTGDVRNMELDKAFGGGEVHGTLQQWMVVDDEQVVRAPRNLELEEAAALVTAGATAVNAFFFGPTKVRRGDVVLTQGTGGVSCFAIQLATAIGATVIATSSSDEKLKVAKRLGAKHLINYKTTPDWDDEVLRITGGKGVDHVVEVGGSQTIVKSIRSLRPGGLVTIIGILSHGPSADLVPLLLFGGKTARGSLAASREMVEELVRLVEEHDIHPVISKSFDFDHALEALECLKGQSNVGKIIVRIAD</sequence>
<dbReference type="PANTHER" id="PTHR45033">
    <property type="match status" value="1"/>
</dbReference>
<dbReference type="Proteomes" id="UP000250266">
    <property type="component" value="Unassembled WGS sequence"/>
</dbReference>
<dbReference type="PANTHER" id="PTHR45033:SF2">
    <property type="entry name" value="ZINC-TYPE ALCOHOL DEHYDROGENASE-LIKE PROTEIN C1773.06C"/>
    <property type="match status" value="1"/>
</dbReference>
<dbReference type="SUPFAM" id="SSF50129">
    <property type="entry name" value="GroES-like"/>
    <property type="match status" value="1"/>
</dbReference>
<dbReference type="AlphaFoldDB" id="A0A8E2DX98"/>
<dbReference type="InterPro" id="IPR013154">
    <property type="entry name" value="ADH-like_N"/>
</dbReference>
<dbReference type="Gene3D" id="3.40.50.720">
    <property type="entry name" value="NAD(P)-binding Rossmann-like Domain"/>
    <property type="match status" value="1"/>
</dbReference>
<dbReference type="CDD" id="cd08276">
    <property type="entry name" value="MDR7"/>
    <property type="match status" value="1"/>
</dbReference>
<name>A0A8E2DX98_9PEZI</name>
<dbReference type="Gene3D" id="3.90.180.10">
    <property type="entry name" value="Medium-chain alcohol dehydrogenases, catalytic domain"/>
    <property type="match status" value="1"/>
</dbReference>
<dbReference type="EMBL" id="KV745833">
    <property type="protein sequence ID" value="OCK73314.1"/>
    <property type="molecule type" value="Genomic_DNA"/>
</dbReference>
<dbReference type="InterPro" id="IPR013149">
    <property type="entry name" value="ADH-like_C"/>
</dbReference>
<dbReference type="GO" id="GO:0016491">
    <property type="term" value="F:oxidoreductase activity"/>
    <property type="evidence" value="ECO:0007669"/>
    <property type="project" value="InterPro"/>
</dbReference>
<feature type="domain" description="Enoyl reductase (ER)" evidence="1">
    <location>
        <begin position="17"/>
        <end position="346"/>
    </location>
</feature>
<dbReference type="Pfam" id="PF00107">
    <property type="entry name" value="ADH_zinc_N"/>
    <property type="match status" value="1"/>
</dbReference>